<gene>
    <name evidence="1" type="ORF">V5G21_02710</name>
</gene>
<evidence type="ECO:0000313" key="2">
    <source>
        <dbReference type="Proteomes" id="UP001341136"/>
    </source>
</evidence>
<protein>
    <submittedName>
        <fullName evidence="1">YtzH-like family protein</fullName>
    </submittedName>
</protein>
<dbReference type="RefSeq" id="WP_095316322.1">
    <property type="nucleotide sequence ID" value="NZ_CP144921.1"/>
</dbReference>
<proteinExistence type="predicted"/>
<dbReference type="Proteomes" id="UP001341136">
    <property type="component" value="Chromosome"/>
</dbReference>
<sequence>MPISIQHKLGLLQDLLQNHVSEKFLTTNESEQLKQILTALAQDPALDPALASTIDEISSASHTETMDSEAVQQWLHTMSSLT</sequence>
<dbReference type="InterPro" id="IPR025547">
    <property type="entry name" value="YtzH"/>
</dbReference>
<dbReference type="Pfam" id="PF14165">
    <property type="entry name" value="YtzH"/>
    <property type="match status" value="1"/>
</dbReference>
<accession>A0ABZ2CU68</accession>
<evidence type="ECO:0000313" key="1">
    <source>
        <dbReference type="EMBL" id="WWA30722.1"/>
    </source>
</evidence>
<dbReference type="EMBL" id="CP144921">
    <property type="protein sequence ID" value="WWA30722.1"/>
    <property type="molecule type" value="Genomic_DNA"/>
</dbReference>
<organism evidence="1 2">
    <name type="scientific">Shouchella rhizosphaerae</name>
    <dbReference type="NCBI Taxonomy" id="866786"/>
    <lineage>
        <taxon>Bacteria</taxon>
        <taxon>Bacillati</taxon>
        <taxon>Bacillota</taxon>
        <taxon>Bacilli</taxon>
        <taxon>Bacillales</taxon>
        <taxon>Bacillaceae</taxon>
        <taxon>Shouchella</taxon>
    </lineage>
</organism>
<reference evidence="1 2" key="1">
    <citation type="submission" date="2024-01" db="EMBL/GenBank/DDBJ databases">
        <title>Culturomics analysis of mouse respiratory tract.</title>
        <authorList>
            <person name="Phillips A.M."/>
            <person name="Collette N.M."/>
            <person name="Mageeney C.M."/>
            <person name="Sinha A."/>
            <person name="Hern K.E."/>
            <person name="Arkin A.P."/>
            <person name="Williams K.P."/>
            <person name="Branda S."/>
        </authorList>
    </citation>
    <scope>NUCLEOTIDE SEQUENCE [LARGE SCALE GENOMIC DNA]</scope>
    <source>
        <strain evidence="1 2">CP20</strain>
    </source>
</reference>
<name>A0ABZ2CU68_9BACI</name>
<keyword evidence="2" id="KW-1185">Reference proteome</keyword>